<dbReference type="EMBL" id="KV442035">
    <property type="protein sequence ID" value="OAQ30510.1"/>
    <property type="molecule type" value="Genomic_DNA"/>
</dbReference>
<evidence type="ECO:0000313" key="2">
    <source>
        <dbReference type="EMBL" id="OAQ30510.1"/>
    </source>
</evidence>
<dbReference type="Proteomes" id="UP000078512">
    <property type="component" value="Unassembled WGS sequence"/>
</dbReference>
<protein>
    <submittedName>
        <fullName evidence="2">Uncharacterized protein</fullName>
    </submittedName>
</protein>
<feature type="compositionally biased region" description="Polar residues" evidence="1">
    <location>
        <begin position="143"/>
        <end position="152"/>
    </location>
</feature>
<proteinExistence type="predicted"/>
<keyword evidence="3" id="KW-1185">Reference proteome</keyword>
<reference evidence="2 3" key="1">
    <citation type="submission" date="2016-05" db="EMBL/GenBank/DDBJ databases">
        <title>Genome sequencing reveals origins of a unique bacterial endosymbiosis in the earliest lineages of terrestrial Fungi.</title>
        <authorList>
            <consortium name="DOE Joint Genome Institute"/>
            <person name="Uehling J."/>
            <person name="Gryganskyi A."/>
            <person name="Hameed K."/>
            <person name="Tschaplinski T."/>
            <person name="Misztal P."/>
            <person name="Wu S."/>
            <person name="Desiro A."/>
            <person name="Vande Pol N."/>
            <person name="Du Z.-Y."/>
            <person name="Zienkiewicz A."/>
            <person name="Zienkiewicz K."/>
            <person name="Morin E."/>
            <person name="Tisserant E."/>
            <person name="Splivallo R."/>
            <person name="Hainaut M."/>
            <person name="Henrissat B."/>
            <person name="Ohm R."/>
            <person name="Kuo A."/>
            <person name="Yan J."/>
            <person name="Lipzen A."/>
            <person name="Nolan M."/>
            <person name="Labutti K."/>
            <person name="Barry K."/>
            <person name="Goldstein A."/>
            <person name="Labbe J."/>
            <person name="Schadt C."/>
            <person name="Tuskan G."/>
            <person name="Grigoriev I."/>
            <person name="Martin F."/>
            <person name="Vilgalys R."/>
            <person name="Bonito G."/>
        </authorList>
    </citation>
    <scope>NUCLEOTIDE SEQUENCE [LARGE SCALE GENOMIC DNA]</scope>
    <source>
        <strain evidence="2 3">AG-77</strain>
    </source>
</reference>
<feature type="compositionally biased region" description="Low complexity" evidence="1">
    <location>
        <begin position="121"/>
        <end position="133"/>
    </location>
</feature>
<dbReference type="AlphaFoldDB" id="A0A197JZ54"/>
<gene>
    <name evidence="2" type="ORF">K457DRAFT_18355</name>
</gene>
<name>A0A197JZ54_9FUNG</name>
<feature type="region of interest" description="Disordered" evidence="1">
    <location>
        <begin position="251"/>
        <end position="296"/>
    </location>
</feature>
<evidence type="ECO:0000256" key="1">
    <source>
        <dbReference type="SAM" id="MobiDB-lite"/>
    </source>
</evidence>
<organism evidence="2 3">
    <name type="scientific">Linnemannia elongata AG-77</name>
    <dbReference type="NCBI Taxonomy" id="1314771"/>
    <lineage>
        <taxon>Eukaryota</taxon>
        <taxon>Fungi</taxon>
        <taxon>Fungi incertae sedis</taxon>
        <taxon>Mucoromycota</taxon>
        <taxon>Mortierellomycotina</taxon>
        <taxon>Mortierellomycetes</taxon>
        <taxon>Mortierellales</taxon>
        <taxon>Mortierellaceae</taxon>
        <taxon>Linnemannia</taxon>
    </lineage>
</organism>
<feature type="region of interest" description="Disordered" evidence="1">
    <location>
        <begin position="107"/>
        <end position="154"/>
    </location>
</feature>
<evidence type="ECO:0000313" key="3">
    <source>
        <dbReference type="Proteomes" id="UP000078512"/>
    </source>
</evidence>
<accession>A0A197JZ54</accession>
<sequence>MATGGLGIEGLLVLDPDQSFTTGAPRLPRKAEDPDQDALYRCLLNAQGRCGEDNPISNEDYDATLRFLREINLIVDQGESPTAQVARYIIDHVSGARKEMGSNFSITVPSQSQQHPPIPLTATSTATADSTNAPPRKLKKHTPSQPFATTDPSPLLPSITLTNHTAATITTSSQTIDIPRKSRFVLRLISKQLGIRIVVFSTRKKTKIYDNPDFAHPYATTVVLLHIKSSYEGLGQFVALKAVPPLSENVRTLSSSGQVRPAPPSQAGSSSMTQPLPRETPYSDGPSESSSEPMYKIARYRAIDRKRARPTRKEREQLQNVIKPEQGYNIFQNTWYVSEIIKQQLNGEIDDLYVW</sequence>